<sequence>MANGRTLEPSPLEITLSSRFHPTRFTLTCPHGTSTVLPHLERAINVPILEDTFPFAHGVPPSVPPSSIPGRCPAQITPSPTITVVAHADADPTAYVWNWMLDSDDDALIPDAEEAAHITTAAAKLGWGGGYSPQKEAARMRLDKRWWVVVDINADLTISPTYGRVHVVPAGFVAAAIAANRVEVAVGGGVELAAVATVRAGPRAYPPQSPMIVAAASNAVAGAENSAALVQLFKGLAAHRVKGRFPVLSWKNPCSQPKTGLLGNRSAIDELMIAELVKSVSEEFHASFCHQTVAGDPPFCIMDARGYSAAKFNNIHGGGFENTSNYPTSTRIQFMSLPNIHSIASSYAALLKAVTTSASSPNWFGVLEATGWLGNVSDLLNAAGGRDGIVGKVVDLKASILVHCSDGWDRTTQLVSLATIMLDPFYRTIAGFRVLIEREWIHFGHPHNARNGFPPPFAPSTTHYAHATPTLTAGGGGSPPHTERYKPIESSASPIFILFLTCLHHLVDQFPAEFEFSDALLVVLARASAGCGPFGDFLCNNEVRLNEGGIMGILRVWVVARPRGRLYVRIDSILVRLTSLSLSSTSDTTSTSASEHAPSGPGSANASPSS</sequence>
<dbReference type="PROSITE" id="PS51339">
    <property type="entry name" value="PPASE_MYOTUBULARIN"/>
    <property type="match status" value="1"/>
</dbReference>
<dbReference type="InterPro" id="IPR030564">
    <property type="entry name" value="Myotubularin"/>
</dbReference>
<reference evidence="6" key="1">
    <citation type="journal article" date="2018" name="Nat. Microbiol.">
        <title>Leveraging single-cell genomics to expand the fungal tree of life.</title>
        <authorList>
            <person name="Ahrendt S.R."/>
            <person name="Quandt C.A."/>
            <person name="Ciobanu D."/>
            <person name="Clum A."/>
            <person name="Salamov A."/>
            <person name="Andreopoulos B."/>
            <person name="Cheng J.F."/>
            <person name="Woyke T."/>
            <person name="Pelin A."/>
            <person name="Henrissat B."/>
            <person name="Reynolds N.K."/>
            <person name="Benny G.L."/>
            <person name="Smith M.E."/>
            <person name="James T.Y."/>
            <person name="Grigoriev I.V."/>
        </authorList>
    </citation>
    <scope>NUCLEOTIDE SEQUENCE [LARGE SCALE GENOMIC DNA]</scope>
</reference>
<feature type="active site" description="Phosphocysteine intermediate" evidence="1">
    <location>
        <position position="404"/>
    </location>
</feature>
<dbReference type="PROSITE" id="PS00383">
    <property type="entry name" value="TYR_PHOSPHATASE_1"/>
    <property type="match status" value="1"/>
</dbReference>
<dbReference type="InterPro" id="IPR010569">
    <property type="entry name" value="Myotubularin-like_Pase_dom"/>
</dbReference>
<protein>
    <submittedName>
        <fullName evidence="5">Protein-tyrosine phosphatase-like protein</fullName>
    </submittedName>
</protein>
<dbReference type="PANTHER" id="PTHR10807">
    <property type="entry name" value="MYOTUBULARIN-RELATED"/>
    <property type="match status" value="1"/>
</dbReference>
<dbReference type="GO" id="GO:0005737">
    <property type="term" value="C:cytoplasm"/>
    <property type="evidence" value="ECO:0007669"/>
    <property type="project" value="TreeGrafter"/>
</dbReference>
<dbReference type="GO" id="GO:0046856">
    <property type="term" value="P:phosphatidylinositol dephosphorylation"/>
    <property type="evidence" value="ECO:0007669"/>
    <property type="project" value="TreeGrafter"/>
</dbReference>
<dbReference type="InterPro" id="IPR016130">
    <property type="entry name" value="Tyr_Pase_AS"/>
</dbReference>
<dbReference type="InterPro" id="IPR003595">
    <property type="entry name" value="Tyr_Pase_cat"/>
</dbReference>
<evidence type="ECO:0000313" key="5">
    <source>
        <dbReference type="EMBL" id="RKO91021.1"/>
    </source>
</evidence>
<proteinExistence type="predicted"/>
<evidence type="ECO:0000256" key="2">
    <source>
        <dbReference type="PIRSR" id="PIRSR630564-2"/>
    </source>
</evidence>
<keyword evidence="6" id="KW-1185">Reference proteome</keyword>
<dbReference type="SMART" id="SM00404">
    <property type="entry name" value="PTPc_motif"/>
    <property type="match status" value="1"/>
</dbReference>
<feature type="binding site" evidence="2">
    <location>
        <begin position="404"/>
        <end position="410"/>
    </location>
    <ligand>
        <name>substrate</name>
    </ligand>
</feature>
<dbReference type="GO" id="GO:0004438">
    <property type="term" value="F:phosphatidylinositol-3-phosphate phosphatase activity"/>
    <property type="evidence" value="ECO:0007669"/>
    <property type="project" value="TreeGrafter"/>
</dbReference>
<evidence type="ECO:0000256" key="3">
    <source>
        <dbReference type="SAM" id="MobiDB-lite"/>
    </source>
</evidence>
<organism evidence="5 6">
    <name type="scientific">Blyttiomyces helicus</name>
    <dbReference type="NCBI Taxonomy" id="388810"/>
    <lineage>
        <taxon>Eukaryota</taxon>
        <taxon>Fungi</taxon>
        <taxon>Fungi incertae sedis</taxon>
        <taxon>Chytridiomycota</taxon>
        <taxon>Chytridiomycota incertae sedis</taxon>
        <taxon>Chytridiomycetes</taxon>
        <taxon>Chytridiomycetes incertae sedis</taxon>
        <taxon>Blyttiomyces</taxon>
    </lineage>
</organism>
<dbReference type="PANTHER" id="PTHR10807:SF128">
    <property type="entry name" value="PHOSPHATIDYLINOSITOL-3,5-BISPHOSPHATE 3-PHOSPHATASE"/>
    <property type="match status" value="1"/>
</dbReference>
<dbReference type="InterPro" id="IPR029021">
    <property type="entry name" value="Prot-tyrosine_phosphatase-like"/>
</dbReference>
<feature type="binding site" evidence="2">
    <location>
        <begin position="339"/>
        <end position="340"/>
    </location>
    <ligand>
        <name>substrate</name>
    </ligand>
</feature>
<dbReference type="Proteomes" id="UP000269721">
    <property type="component" value="Unassembled WGS sequence"/>
</dbReference>
<evidence type="ECO:0000256" key="1">
    <source>
        <dbReference type="PIRSR" id="PIRSR630564-1"/>
    </source>
</evidence>
<dbReference type="EMBL" id="KZ995266">
    <property type="protein sequence ID" value="RKO91021.1"/>
    <property type="molecule type" value="Genomic_DNA"/>
</dbReference>
<feature type="domain" description="Myotubularin phosphatase" evidence="4">
    <location>
        <begin position="127"/>
        <end position="610"/>
    </location>
</feature>
<gene>
    <name evidence="5" type="ORF">BDK51DRAFT_31206</name>
</gene>
<evidence type="ECO:0000313" key="6">
    <source>
        <dbReference type="Proteomes" id="UP000269721"/>
    </source>
</evidence>
<dbReference type="Pfam" id="PF06602">
    <property type="entry name" value="Myotub-related"/>
    <property type="match status" value="1"/>
</dbReference>
<dbReference type="SUPFAM" id="SSF52799">
    <property type="entry name" value="(Phosphotyrosine protein) phosphatases II"/>
    <property type="match status" value="1"/>
</dbReference>
<name>A0A4P9WE77_9FUNG</name>
<dbReference type="CDD" id="cd14507">
    <property type="entry name" value="PTP-MTM-like"/>
    <property type="match status" value="1"/>
</dbReference>
<dbReference type="AlphaFoldDB" id="A0A4P9WE77"/>
<evidence type="ECO:0000259" key="4">
    <source>
        <dbReference type="PROSITE" id="PS51339"/>
    </source>
</evidence>
<dbReference type="OrthoDB" id="271628at2759"/>
<feature type="region of interest" description="Disordered" evidence="3">
    <location>
        <begin position="584"/>
        <end position="610"/>
    </location>
</feature>
<accession>A0A4P9WE77</accession>
<dbReference type="GO" id="GO:0016020">
    <property type="term" value="C:membrane"/>
    <property type="evidence" value="ECO:0007669"/>
    <property type="project" value="TreeGrafter"/>
</dbReference>